<organism evidence="1 2">
    <name type="scientific">Catenaria anguillulae PL171</name>
    <dbReference type="NCBI Taxonomy" id="765915"/>
    <lineage>
        <taxon>Eukaryota</taxon>
        <taxon>Fungi</taxon>
        <taxon>Fungi incertae sedis</taxon>
        <taxon>Blastocladiomycota</taxon>
        <taxon>Blastocladiomycetes</taxon>
        <taxon>Blastocladiales</taxon>
        <taxon>Catenariaceae</taxon>
        <taxon>Catenaria</taxon>
    </lineage>
</organism>
<sequence length="169" mass="19364">MSTPPLHASRLMQRLITNAPLTQQALHEQWLINGRTVVDRFRAEYTEAVRKGISVNVSVLQSISFLLLHQYTPMMGFNLLLLHVQSVRVLAKMREMVLDQGRLTMLDVSCDCCRRQDDRLPSMAWNLIRTLGGDEVTKPMLGPIRIAQEKKAAVEMLKEIKEFVETEFV</sequence>
<protein>
    <submittedName>
        <fullName evidence="1">Uncharacterized protein</fullName>
    </submittedName>
</protein>
<name>A0A1Y2HT19_9FUNG</name>
<accession>A0A1Y2HT19</accession>
<evidence type="ECO:0000313" key="2">
    <source>
        <dbReference type="Proteomes" id="UP000193411"/>
    </source>
</evidence>
<proteinExistence type="predicted"/>
<evidence type="ECO:0000313" key="1">
    <source>
        <dbReference type="EMBL" id="ORZ37747.1"/>
    </source>
</evidence>
<dbReference type="Proteomes" id="UP000193411">
    <property type="component" value="Unassembled WGS sequence"/>
</dbReference>
<reference evidence="1 2" key="1">
    <citation type="submission" date="2016-07" db="EMBL/GenBank/DDBJ databases">
        <title>Pervasive Adenine N6-methylation of Active Genes in Fungi.</title>
        <authorList>
            <consortium name="DOE Joint Genome Institute"/>
            <person name="Mondo S.J."/>
            <person name="Dannebaum R.O."/>
            <person name="Kuo R.C."/>
            <person name="Labutti K."/>
            <person name="Haridas S."/>
            <person name="Kuo A."/>
            <person name="Salamov A."/>
            <person name="Ahrendt S.R."/>
            <person name="Lipzen A."/>
            <person name="Sullivan W."/>
            <person name="Andreopoulos W.B."/>
            <person name="Clum A."/>
            <person name="Lindquist E."/>
            <person name="Daum C."/>
            <person name="Ramamoorthy G.K."/>
            <person name="Gryganskyi A."/>
            <person name="Culley D."/>
            <person name="Magnuson J.K."/>
            <person name="James T.Y."/>
            <person name="O'Malley M.A."/>
            <person name="Stajich J.E."/>
            <person name="Spatafora J.W."/>
            <person name="Visel A."/>
            <person name="Grigoriev I.V."/>
        </authorList>
    </citation>
    <scope>NUCLEOTIDE SEQUENCE [LARGE SCALE GENOMIC DNA]</scope>
    <source>
        <strain evidence="1 2">PL171</strain>
    </source>
</reference>
<dbReference type="EMBL" id="MCFL01000011">
    <property type="protein sequence ID" value="ORZ37747.1"/>
    <property type="molecule type" value="Genomic_DNA"/>
</dbReference>
<gene>
    <name evidence="1" type="ORF">BCR44DRAFT_1429879</name>
</gene>
<keyword evidence="2" id="KW-1185">Reference proteome</keyword>
<comment type="caution">
    <text evidence="1">The sequence shown here is derived from an EMBL/GenBank/DDBJ whole genome shotgun (WGS) entry which is preliminary data.</text>
</comment>
<dbReference type="AlphaFoldDB" id="A0A1Y2HT19"/>